<evidence type="ECO:0000259" key="14">
    <source>
        <dbReference type="Pfam" id="PF19303"/>
    </source>
</evidence>
<feature type="domain" description="Methionyl-tRNA synthetase anticodon-binding" evidence="14">
    <location>
        <begin position="443"/>
        <end position="582"/>
    </location>
</feature>
<dbReference type="AlphaFoldDB" id="A0A9Q0JB78"/>
<evidence type="ECO:0000256" key="12">
    <source>
        <dbReference type="RuleBase" id="RU363039"/>
    </source>
</evidence>
<gene>
    <name evidence="15" type="ORF">Tsubulata_041779</name>
</gene>
<reference evidence="15" key="1">
    <citation type="submission" date="2022-02" db="EMBL/GenBank/DDBJ databases">
        <authorList>
            <person name="Henning P.M."/>
            <person name="McCubbin A.G."/>
            <person name="Shore J.S."/>
        </authorList>
    </citation>
    <scope>NUCLEOTIDE SEQUENCE</scope>
    <source>
        <strain evidence="15">F60SS</strain>
        <tissue evidence="15">Leaves</tissue>
    </source>
</reference>
<dbReference type="PROSITE" id="PS00178">
    <property type="entry name" value="AA_TRNA_LIGASE_I"/>
    <property type="match status" value="1"/>
</dbReference>
<dbReference type="SUPFAM" id="SSF57770">
    <property type="entry name" value="Methionyl-tRNA synthetase (MetRS), Zn-domain"/>
    <property type="match status" value="1"/>
</dbReference>
<dbReference type="InterPro" id="IPR001412">
    <property type="entry name" value="aa-tRNA-synth_I_CS"/>
</dbReference>
<evidence type="ECO:0000256" key="3">
    <source>
        <dbReference type="ARBA" id="ARBA00012838"/>
    </source>
</evidence>
<dbReference type="CDD" id="cd07957">
    <property type="entry name" value="Anticodon_Ia_Met"/>
    <property type="match status" value="1"/>
</dbReference>
<comment type="subcellular location">
    <subcellularLocation>
        <location evidence="1">Cytoplasm</location>
    </subcellularLocation>
</comment>
<feature type="domain" description="Methionyl/Leucyl tRNA synthetase" evidence="13">
    <location>
        <begin position="16"/>
        <end position="410"/>
    </location>
</feature>
<dbReference type="NCBIfam" id="TIGR00398">
    <property type="entry name" value="metG"/>
    <property type="match status" value="1"/>
</dbReference>
<keyword evidence="8 12" id="KW-0648">Protein biosynthesis</keyword>
<dbReference type="OrthoDB" id="5844513at2759"/>
<dbReference type="SUPFAM" id="SSF52374">
    <property type="entry name" value="Nucleotidylyl transferase"/>
    <property type="match status" value="1"/>
</dbReference>
<proteinExistence type="inferred from homology"/>
<dbReference type="PANTHER" id="PTHR45765:SF1">
    <property type="entry name" value="METHIONINE--TRNA LIGASE, CYTOPLASMIC"/>
    <property type="match status" value="1"/>
</dbReference>
<dbReference type="GO" id="GO:0006431">
    <property type="term" value="P:methionyl-tRNA aminoacylation"/>
    <property type="evidence" value="ECO:0007669"/>
    <property type="project" value="InterPro"/>
</dbReference>
<dbReference type="GO" id="GO:0004825">
    <property type="term" value="F:methionine-tRNA ligase activity"/>
    <property type="evidence" value="ECO:0007669"/>
    <property type="project" value="UniProtKB-EC"/>
</dbReference>
<dbReference type="InterPro" id="IPR041872">
    <property type="entry name" value="Anticodon_Met"/>
</dbReference>
<dbReference type="CDD" id="cd00814">
    <property type="entry name" value="MetRS_core"/>
    <property type="match status" value="1"/>
</dbReference>
<evidence type="ECO:0000256" key="7">
    <source>
        <dbReference type="ARBA" id="ARBA00022840"/>
    </source>
</evidence>
<comment type="caution">
    <text evidence="15">The sequence shown here is derived from an EMBL/GenBank/DDBJ whole genome shotgun (WGS) entry which is preliminary data.</text>
</comment>
<protein>
    <recommendedName>
        <fullName evidence="3">methionine--tRNA ligase</fullName>
        <ecNumber evidence="3">6.1.1.10</ecNumber>
    </recommendedName>
    <alternativeName>
        <fullName evidence="10">Methionyl-tRNA synthetase</fullName>
    </alternativeName>
</protein>
<dbReference type="PRINTS" id="PR01041">
    <property type="entry name" value="TRNASYNTHMET"/>
</dbReference>
<dbReference type="FunFam" id="2.20.28.20:FF:000001">
    <property type="entry name" value="Methionine--tRNA ligase"/>
    <property type="match status" value="1"/>
</dbReference>
<accession>A0A9Q0JB78</accession>
<evidence type="ECO:0000256" key="9">
    <source>
        <dbReference type="ARBA" id="ARBA00023146"/>
    </source>
</evidence>
<dbReference type="SUPFAM" id="SSF47323">
    <property type="entry name" value="Anticodon-binding domain of a subclass of class I aminoacyl-tRNA synthetases"/>
    <property type="match status" value="1"/>
</dbReference>
<comment type="catalytic activity">
    <reaction evidence="11">
        <text>tRNA(Met) + L-methionine + ATP = L-methionyl-tRNA(Met) + AMP + diphosphate</text>
        <dbReference type="Rhea" id="RHEA:13481"/>
        <dbReference type="Rhea" id="RHEA-COMP:9667"/>
        <dbReference type="Rhea" id="RHEA-COMP:9698"/>
        <dbReference type="ChEBI" id="CHEBI:30616"/>
        <dbReference type="ChEBI" id="CHEBI:33019"/>
        <dbReference type="ChEBI" id="CHEBI:57844"/>
        <dbReference type="ChEBI" id="CHEBI:78442"/>
        <dbReference type="ChEBI" id="CHEBI:78530"/>
        <dbReference type="ChEBI" id="CHEBI:456215"/>
        <dbReference type="EC" id="6.1.1.10"/>
    </reaction>
</comment>
<dbReference type="Pfam" id="PF09334">
    <property type="entry name" value="tRNA-synt_1g"/>
    <property type="match status" value="1"/>
</dbReference>
<comment type="similarity">
    <text evidence="2 12">Belongs to the class-I aminoacyl-tRNA synthetase family.</text>
</comment>
<dbReference type="EC" id="6.1.1.10" evidence="3"/>
<dbReference type="GO" id="GO:0005829">
    <property type="term" value="C:cytosol"/>
    <property type="evidence" value="ECO:0007669"/>
    <property type="project" value="TreeGrafter"/>
</dbReference>
<keyword evidence="5 12" id="KW-0436">Ligase</keyword>
<dbReference type="GO" id="GO:0009791">
    <property type="term" value="P:post-embryonic development"/>
    <property type="evidence" value="ECO:0007669"/>
    <property type="project" value="UniProtKB-ARBA"/>
</dbReference>
<dbReference type="Proteomes" id="UP001141552">
    <property type="component" value="Unassembled WGS sequence"/>
</dbReference>
<keyword evidence="4" id="KW-0963">Cytoplasm</keyword>
<keyword evidence="6 12" id="KW-0547">Nucleotide-binding</keyword>
<evidence type="ECO:0000259" key="13">
    <source>
        <dbReference type="Pfam" id="PF09334"/>
    </source>
</evidence>
<dbReference type="Gene3D" id="2.20.28.20">
    <property type="entry name" value="Methionyl-tRNA synthetase, Zn-domain"/>
    <property type="match status" value="1"/>
</dbReference>
<evidence type="ECO:0000256" key="10">
    <source>
        <dbReference type="ARBA" id="ARBA00030904"/>
    </source>
</evidence>
<dbReference type="InterPro" id="IPR014758">
    <property type="entry name" value="Met-tRNA_synth"/>
</dbReference>
<evidence type="ECO:0000256" key="1">
    <source>
        <dbReference type="ARBA" id="ARBA00004496"/>
    </source>
</evidence>
<name>A0A9Q0JB78_9ROSI</name>
<keyword evidence="7 12" id="KW-0067">ATP-binding</keyword>
<dbReference type="InterPro" id="IPR023458">
    <property type="entry name" value="Met-tRNA_ligase_1"/>
</dbReference>
<evidence type="ECO:0000256" key="5">
    <source>
        <dbReference type="ARBA" id="ARBA00022598"/>
    </source>
</evidence>
<dbReference type="GO" id="GO:0048608">
    <property type="term" value="P:reproductive structure development"/>
    <property type="evidence" value="ECO:0007669"/>
    <property type="project" value="UniProtKB-ARBA"/>
</dbReference>
<evidence type="ECO:0000313" key="15">
    <source>
        <dbReference type="EMBL" id="KAJ4834842.1"/>
    </source>
</evidence>
<evidence type="ECO:0000256" key="11">
    <source>
        <dbReference type="ARBA" id="ARBA00047364"/>
    </source>
</evidence>
<evidence type="ECO:0000256" key="6">
    <source>
        <dbReference type="ARBA" id="ARBA00022741"/>
    </source>
</evidence>
<dbReference type="EMBL" id="JAKUCV010004603">
    <property type="protein sequence ID" value="KAJ4834842.1"/>
    <property type="molecule type" value="Genomic_DNA"/>
</dbReference>
<dbReference type="Gene3D" id="3.40.50.620">
    <property type="entry name" value="HUPs"/>
    <property type="match status" value="1"/>
</dbReference>
<sequence>MGEHAPKLPIPGKRNMLVTSALPYVNNVPHLGNIIGCVLSADVFARYCRLRDYNTLFVCGTDEYGTATETKAMQENCTPQEICDRYHAIHKEVYEWFDISFDVFGRTSTPKHTEICQAIFKKLMENKFLSENTIQQLYCNRCQRFLADRFVEGTCPYEDCKDTSAKGDQCQKCGKLLDPMELKDPKCKPCRSTPVIRDTTHLFLELPLMENELREYVESTSGSWSKISYAITKSWLTQGLEPRCISRDLKWGVPVPHDKFKDKVLYVWFDAPIGYISITASYTPDWEKWWKNPEQVELYQFMGEDNVPFHSLIFPSTLLGTRENWTLLKTLSATSYLKYGTDKGKFSKSEGTGVFGNDAKSTNIPVEVWRYYLLSIRPEGGDATFAWDDLKEKLNSELNHKLGNFINRVLKFVALPPGAGYDSVIPDAPGADSHLPTIELALAVGQCVDDYLLSMEKVELTKALKKTMEIADEGNRYLTHNQIWKLFKEDTASCSIIMKTAVGLVYLLGCLLGPFMPAFSQKVFKQLNMPLDPISLSDERGNIYKSKRPWEIIPAGHRIGTPEPLFTKLKDVASFEKRFGAASNKNNKKKQQTRTSFSAVAATSRLRLPHVAPPDDL</sequence>
<keyword evidence="9 12" id="KW-0030">Aminoacyl-tRNA synthetase</keyword>
<organism evidence="15 16">
    <name type="scientific">Turnera subulata</name>
    <dbReference type="NCBI Taxonomy" id="218843"/>
    <lineage>
        <taxon>Eukaryota</taxon>
        <taxon>Viridiplantae</taxon>
        <taxon>Streptophyta</taxon>
        <taxon>Embryophyta</taxon>
        <taxon>Tracheophyta</taxon>
        <taxon>Spermatophyta</taxon>
        <taxon>Magnoliopsida</taxon>
        <taxon>eudicotyledons</taxon>
        <taxon>Gunneridae</taxon>
        <taxon>Pentapetalae</taxon>
        <taxon>rosids</taxon>
        <taxon>fabids</taxon>
        <taxon>Malpighiales</taxon>
        <taxon>Passifloraceae</taxon>
        <taxon>Turnera</taxon>
    </lineage>
</organism>
<evidence type="ECO:0000313" key="16">
    <source>
        <dbReference type="Proteomes" id="UP001141552"/>
    </source>
</evidence>
<dbReference type="InterPro" id="IPR033911">
    <property type="entry name" value="MetRS_core"/>
</dbReference>
<evidence type="ECO:0000256" key="8">
    <source>
        <dbReference type="ARBA" id="ARBA00022917"/>
    </source>
</evidence>
<dbReference type="GO" id="GO:0017101">
    <property type="term" value="C:aminoacyl-tRNA synthetase multienzyme complex"/>
    <property type="evidence" value="ECO:0007669"/>
    <property type="project" value="TreeGrafter"/>
</dbReference>
<dbReference type="InterPro" id="IPR015413">
    <property type="entry name" value="Methionyl/Leucyl_tRNA_Synth"/>
</dbReference>
<dbReference type="InterPro" id="IPR014729">
    <property type="entry name" value="Rossmann-like_a/b/a_fold"/>
</dbReference>
<dbReference type="PANTHER" id="PTHR45765">
    <property type="entry name" value="METHIONINE--TRNA LIGASE"/>
    <property type="match status" value="1"/>
</dbReference>
<evidence type="ECO:0000256" key="2">
    <source>
        <dbReference type="ARBA" id="ARBA00005594"/>
    </source>
</evidence>
<evidence type="ECO:0000256" key="4">
    <source>
        <dbReference type="ARBA" id="ARBA00022490"/>
    </source>
</evidence>
<dbReference type="InterPro" id="IPR029038">
    <property type="entry name" value="MetRS_Zn"/>
</dbReference>
<keyword evidence="16" id="KW-1185">Reference proteome</keyword>
<dbReference type="Gene3D" id="1.10.730.10">
    <property type="entry name" value="Isoleucyl-tRNA Synthetase, Domain 1"/>
    <property type="match status" value="1"/>
</dbReference>
<reference evidence="15" key="2">
    <citation type="journal article" date="2023" name="Plants (Basel)">
        <title>Annotation of the Turnera subulata (Passifloraceae) Draft Genome Reveals the S-Locus Evolved after the Divergence of Turneroideae from Passifloroideae in a Stepwise Manner.</title>
        <authorList>
            <person name="Henning P.M."/>
            <person name="Roalson E.H."/>
            <person name="Mir W."/>
            <person name="McCubbin A.G."/>
            <person name="Shore J.S."/>
        </authorList>
    </citation>
    <scope>NUCLEOTIDE SEQUENCE</scope>
    <source>
        <strain evidence="15">F60SS</strain>
    </source>
</reference>
<dbReference type="Pfam" id="PF19303">
    <property type="entry name" value="Anticodon_3"/>
    <property type="match status" value="1"/>
</dbReference>
<dbReference type="GO" id="GO:0005524">
    <property type="term" value="F:ATP binding"/>
    <property type="evidence" value="ECO:0007669"/>
    <property type="project" value="UniProtKB-KW"/>
</dbReference>
<dbReference type="FunFam" id="1.10.730.10:FF:000024">
    <property type="entry name" value="Methionine--tRNA ligase cytoplasmic"/>
    <property type="match status" value="1"/>
</dbReference>
<dbReference type="InterPro" id="IPR009080">
    <property type="entry name" value="tRNAsynth_Ia_anticodon-bd"/>
</dbReference>